<evidence type="ECO:0000313" key="6">
    <source>
        <dbReference type="Proteomes" id="UP000824469"/>
    </source>
</evidence>
<gene>
    <name evidence="5" type="ORF">KI387_035835</name>
</gene>
<dbReference type="OMA" id="MCENDRE"/>
<dbReference type="GO" id="GO:0003677">
    <property type="term" value="F:DNA binding"/>
    <property type="evidence" value="ECO:0007669"/>
    <property type="project" value="InterPro"/>
</dbReference>
<dbReference type="InterPro" id="IPR003441">
    <property type="entry name" value="NAC-dom"/>
</dbReference>
<evidence type="ECO:0000256" key="3">
    <source>
        <dbReference type="ARBA" id="ARBA00023242"/>
    </source>
</evidence>
<keyword evidence="6" id="KW-1185">Reference proteome</keyword>
<name>A0AA38KR52_TAXCH</name>
<dbReference type="GO" id="GO:0006355">
    <property type="term" value="P:regulation of DNA-templated transcription"/>
    <property type="evidence" value="ECO:0007669"/>
    <property type="project" value="InterPro"/>
</dbReference>
<dbReference type="Proteomes" id="UP000824469">
    <property type="component" value="Unassembled WGS sequence"/>
</dbReference>
<organism evidence="5 6">
    <name type="scientific">Taxus chinensis</name>
    <name type="common">Chinese yew</name>
    <name type="synonym">Taxus wallichiana var. chinensis</name>
    <dbReference type="NCBI Taxonomy" id="29808"/>
    <lineage>
        <taxon>Eukaryota</taxon>
        <taxon>Viridiplantae</taxon>
        <taxon>Streptophyta</taxon>
        <taxon>Embryophyta</taxon>
        <taxon>Tracheophyta</taxon>
        <taxon>Spermatophyta</taxon>
        <taxon>Pinopsida</taxon>
        <taxon>Pinidae</taxon>
        <taxon>Conifers II</taxon>
        <taxon>Cupressales</taxon>
        <taxon>Taxaceae</taxon>
        <taxon>Taxus</taxon>
    </lineage>
</organism>
<dbReference type="PANTHER" id="PTHR31744">
    <property type="entry name" value="PROTEIN CUP-SHAPED COTYLEDON 2-RELATED"/>
    <property type="match status" value="1"/>
</dbReference>
<dbReference type="SUPFAM" id="SSF101941">
    <property type="entry name" value="NAC domain"/>
    <property type="match status" value="1"/>
</dbReference>
<comment type="caution">
    <text evidence="5">The sequence shown here is derived from an EMBL/GenBank/DDBJ whole genome shotgun (WGS) entry which is preliminary data.</text>
</comment>
<proteinExistence type="predicted"/>
<evidence type="ECO:0000256" key="2">
    <source>
        <dbReference type="ARBA" id="ARBA00023163"/>
    </source>
</evidence>
<evidence type="ECO:0000259" key="4">
    <source>
        <dbReference type="PROSITE" id="PS51005"/>
    </source>
</evidence>
<dbReference type="Pfam" id="PF02365">
    <property type="entry name" value="NAM"/>
    <property type="match status" value="1"/>
</dbReference>
<dbReference type="InterPro" id="IPR036093">
    <property type="entry name" value="NAC_dom_sf"/>
</dbReference>
<feature type="domain" description="NAC" evidence="4">
    <location>
        <begin position="16"/>
        <end position="161"/>
    </location>
</feature>
<evidence type="ECO:0000313" key="5">
    <source>
        <dbReference type="EMBL" id="KAH9307924.1"/>
    </source>
</evidence>
<dbReference type="EMBL" id="JAHRHJ020000007">
    <property type="protein sequence ID" value="KAH9307924.1"/>
    <property type="molecule type" value="Genomic_DNA"/>
</dbReference>
<evidence type="ECO:0000256" key="1">
    <source>
        <dbReference type="ARBA" id="ARBA00023015"/>
    </source>
</evidence>
<keyword evidence="1" id="KW-0805">Transcription regulation</keyword>
<protein>
    <recommendedName>
        <fullName evidence="4">NAC domain-containing protein</fullName>
    </recommendedName>
</protein>
<keyword evidence="3" id="KW-0539">Nucleus</keyword>
<dbReference type="Gene3D" id="2.170.150.80">
    <property type="entry name" value="NAC domain"/>
    <property type="match status" value="1"/>
</dbReference>
<reference evidence="5 6" key="1">
    <citation type="journal article" date="2021" name="Nat. Plants">
        <title>The Taxus genome provides insights into paclitaxel biosynthesis.</title>
        <authorList>
            <person name="Xiong X."/>
            <person name="Gou J."/>
            <person name="Liao Q."/>
            <person name="Li Y."/>
            <person name="Zhou Q."/>
            <person name="Bi G."/>
            <person name="Li C."/>
            <person name="Du R."/>
            <person name="Wang X."/>
            <person name="Sun T."/>
            <person name="Guo L."/>
            <person name="Liang H."/>
            <person name="Lu P."/>
            <person name="Wu Y."/>
            <person name="Zhang Z."/>
            <person name="Ro D.K."/>
            <person name="Shang Y."/>
            <person name="Huang S."/>
            <person name="Yan J."/>
        </authorList>
    </citation>
    <scope>NUCLEOTIDE SEQUENCE [LARGE SCALE GENOMIC DNA]</scope>
    <source>
        <strain evidence="5">Ta-2019</strain>
    </source>
</reference>
<keyword evidence="2" id="KW-0804">Transcription</keyword>
<dbReference type="AlphaFoldDB" id="A0AA38KR52"/>
<dbReference type="PROSITE" id="PS51005">
    <property type="entry name" value="NAC"/>
    <property type="match status" value="1"/>
</dbReference>
<accession>A0AA38KR52</accession>
<sequence>MEKVDLICEKEKHLQQLPGFRFHPTEEELVGFYLRRKVENKSFKFSLIRDLDLYAFEPWDLAGLEVNREESEWFFFVKPRGHSDGRLNRTTAAGFWKATGTEKPVHTHSTSKFIGFRKTLVFYKGRAMKGHKTDWIMNEYRLYLGENSNGGDVRLCRVYRKAPFMRSFDRRPSIHLDKRVNGSDHLYNFVEECPMSNVKAAGNLCTPKLGAQVCRSETWDLDNLGSNEWWWCCDGGTSKRGEDCGRSTVKGAGNICTPIIKADMCENDREDLAQFDALERWLCDGSMSH</sequence>
<dbReference type="PANTHER" id="PTHR31744:SF194">
    <property type="entry name" value="OS01G0888300 PROTEIN"/>
    <property type="match status" value="1"/>
</dbReference>